<dbReference type="PANTHER" id="PTHR46112:SF3">
    <property type="entry name" value="AMINOPEPTIDASE YPDF"/>
    <property type="match status" value="1"/>
</dbReference>
<dbReference type="CDD" id="cd01066">
    <property type="entry name" value="APP_MetAP"/>
    <property type="match status" value="1"/>
</dbReference>
<keyword evidence="5" id="KW-1185">Reference proteome</keyword>
<evidence type="ECO:0000313" key="5">
    <source>
        <dbReference type="Proteomes" id="UP001162834"/>
    </source>
</evidence>
<gene>
    <name evidence="4" type="ORF">DSM104329_05402</name>
</gene>
<dbReference type="EC" id="3.4.11.18" evidence="4"/>
<evidence type="ECO:0000259" key="2">
    <source>
        <dbReference type="Pfam" id="PF00557"/>
    </source>
</evidence>
<evidence type="ECO:0000313" key="4">
    <source>
        <dbReference type="EMBL" id="UGS38970.1"/>
    </source>
</evidence>
<dbReference type="PANTHER" id="PTHR46112">
    <property type="entry name" value="AMINOPEPTIDASE"/>
    <property type="match status" value="1"/>
</dbReference>
<dbReference type="InterPro" id="IPR029149">
    <property type="entry name" value="Creatin/AminoP/Spt16_N"/>
</dbReference>
<dbReference type="InterPro" id="IPR000994">
    <property type="entry name" value="Pept_M24"/>
</dbReference>
<name>A0A9E7C2X9_9ACTN</name>
<dbReference type="Gene3D" id="3.90.230.10">
    <property type="entry name" value="Creatinase/methionine aminopeptidase superfamily"/>
    <property type="match status" value="1"/>
</dbReference>
<evidence type="ECO:0000256" key="1">
    <source>
        <dbReference type="SAM" id="MobiDB-lite"/>
    </source>
</evidence>
<dbReference type="RefSeq" id="WP_259312982.1">
    <property type="nucleotide sequence ID" value="NZ_CP087164.1"/>
</dbReference>
<feature type="region of interest" description="Disordered" evidence="1">
    <location>
        <begin position="1"/>
        <end position="23"/>
    </location>
</feature>
<accession>A0A9E7C2X9</accession>
<keyword evidence="4" id="KW-0031">Aminopeptidase</keyword>
<dbReference type="AlphaFoldDB" id="A0A9E7C2X9"/>
<keyword evidence="4" id="KW-0645">Protease</keyword>
<organism evidence="4 5">
    <name type="scientific">Capillimicrobium parvum</name>
    <dbReference type="NCBI Taxonomy" id="2884022"/>
    <lineage>
        <taxon>Bacteria</taxon>
        <taxon>Bacillati</taxon>
        <taxon>Actinomycetota</taxon>
        <taxon>Thermoleophilia</taxon>
        <taxon>Solirubrobacterales</taxon>
        <taxon>Capillimicrobiaceae</taxon>
        <taxon>Capillimicrobium</taxon>
    </lineage>
</organism>
<dbReference type="InterPro" id="IPR036005">
    <property type="entry name" value="Creatinase/aminopeptidase-like"/>
</dbReference>
<dbReference type="Proteomes" id="UP001162834">
    <property type="component" value="Chromosome"/>
</dbReference>
<dbReference type="KEGG" id="sbae:DSM104329_05402"/>
<dbReference type="Gene3D" id="3.40.350.10">
    <property type="entry name" value="Creatinase/prolidase N-terminal domain"/>
    <property type="match status" value="1"/>
</dbReference>
<keyword evidence="4" id="KW-0378">Hydrolase</keyword>
<evidence type="ECO:0000259" key="3">
    <source>
        <dbReference type="Pfam" id="PF01321"/>
    </source>
</evidence>
<dbReference type="SUPFAM" id="SSF53092">
    <property type="entry name" value="Creatinase/prolidase N-terminal domain"/>
    <property type="match status" value="1"/>
</dbReference>
<proteinExistence type="predicted"/>
<dbReference type="Pfam" id="PF00557">
    <property type="entry name" value="Peptidase_M24"/>
    <property type="match status" value="1"/>
</dbReference>
<dbReference type="InterPro" id="IPR050659">
    <property type="entry name" value="Peptidase_M24B"/>
</dbReference>
<feature type="domain" description="Peptidase M24" evidence="2">
    <location>
        <begin position="184"/>
        <end position="390"/>
    </location>
</feature>
<reference evidence="4" key="1">
    <citation type="journal article" date="2022" name="Int. J. Syst. Evol. Microbiol.">
        <title>Pseudomonas aegrilactucae sp. nov. and Pseudomonas morbosilactucae sp. nov., pathogens causing bacterial rot of lettuce in Japan.</title>
        <authorList>
            <person name="Sawada H."/>
            <person name="Fujikawa T."/>
            <person name="Satou M."/>
        </authorList>
    </citation>
    <scope>NUCLEOTIDE SEQUENCE</scope>
    <source>
        <strain evidence="4">0166_1</strain>
    </source>
</reference>
<dbReference type="GO" id="GO:0004239">
    <property type="term" value="F:initiator methionyl aminopeptidase activity"/>
    <property type="evidence" value="ECO:0007669"/>
    <property type="project" value="UniProtKB-EC"/>
</dbReference>
<dbReference type="EMBL" id="CP087164">
    <property type="protein sequence ID" value="UGS38970.1"/>
    <property type="molecule type" value="Genomic_DNA"/>
</dbReference>
<feature type="domain" description="Creatinase N-terminal" evidence="3">
    <location>
        <begin position="30"/>
        <end position="176"/>
    </location>
</feature>
<dbReference type="InterPro" id="IPR000587">
    <property type="entry name" value="Creatinase_N"/>
</dbReference>
<dbReference type="Pfam" id="PF01321">
    <property type="entry name" value="Creatinase_N"/>
    <property type="match status" value="1"/>
</dbReference>
<protein>
    <submittedName>
        <fullName evidence="4">Methionine aminopeptidase 1, mitochondrial</fullName>
        <ecNumber evidence="4">3.4.11.18</ecNumber>
    </submittedName>
</protein>
<dbReference type="SUPFAM" id="SSF55920">
    <property type="entry name" value="Creatinase/aminopeptidase"/>
    <property type="match status" value="1"/>
</dbReference>
<sequence length="417" mass="45031">MSIDVQPPGAPGPAPAGDDRGAGALPFDAERLDRAMRDAGIDVLLISARHNVRYMLGGYRHHYYANEESLGLSRYQPVVGYVAGAPQQAFFVGSWMDRDPLALHPIWVADVRAVTTDGTQTGALVVDALRSRGLTRGTIGIEAPFLSVEAYRPIADSLTAARFVDAVPVLEHLRAVKRPHELRLLREASERTVDSMLAVFARAGAGDTAVDLEGWMNEEQLRRHVEFLFTFIALGTDGNRTPSHRPLERGLTISLDSAGKLEDYIGDLARMAIVGEPDEDHVHALEAVDLVQMAAREPIRAGAIGSAIYDAADQAVSDSPFGADIAFVAHGIGLVSHEAPRLAQGTANPHRYPAAHRDLPLEAGMAVSIETTLAHPRLGYVKLEDTVAVTTDGCEGYGDGGRSWNVIDTKRKMRTRA</sequence>